<keyword evidence="4" id="KW-1185">Reference proteome</keyword>
<dbReference type="Proteomes" id="UP000001554">
    <property type="component" value="Chromosome 3"/>
</dbReference>
<feature type="signal peptide" evidence="1">
    <location>
        <begin position="1"/>
        <end position="18"/>
    </location>
</feature>
<dbReference type="InParanoid" id="C3ZJM5"/>
<evidence type="ECO:0000313" key="5">
    <source>
        <dbReference type="RefSeq" id="XP_035669931.1"/>
    </source>
</evidence>
<dbReference type="PROSITE" id="PS50213">
    <property type="entry name" value="FAS1"/>
    <property type="match status" value="2"/>
</dbReference>
<evidence type="ECO:0000259" key="2">
    <source>
        <dbReference type="PROSITE" id="PS50213"/>
    </source>
</evidence>
<dbReference type="AlphaFoldDB" id="C3ZJM5"/>
<dbReference type="GO" id="GO:0030198">
    <property type="term" value="P:extracellular matrix organization"/>
    <property type="evidence" value="ECO:0000318"/>
    <property type="project" value="GO_Central"/>
</dbReference>
<proteinExistence type="predicted"/>
<feature type="domain" description="FAS1" evidence="2">
    <location>
        <begin position="170"/>
        <end position="303"/>
    </location>
</feature>
<gene>
    <name evidence="5 6" type="primary">LOC118411594</name>
    <name evidence="3" type="ORF">BRAFLDRAFT_76825</name>
</gene>
<reference evidence="3" key="1">
    <citation type="journal article" date="2008" name="Nature">
        <title>The amphioxus genome and the evolution of the chordate karyotype.</title>
        <authorList>
            <consortium name="US DOE Joint Genome Institute (JGI-PGF)"/>
            <person name="Putnam N.H."/>
            <person name="Butts T."/>
            <person name="Ferrier D.E.K."/>
            <person name="Furlong R.F."/>
            <person name="Hellsten U."/>
            <person name="Kawashima T."/>
            <person name="Robinson-Rechavi M."/>
            <person name="Shoguchi E."/>
            <person name="Terry A."/>
            <person name="Yu J.-K."/>
            <person name="Benito-Gutierrez E.L."/>
            <person name="Dubchak I."/>
            <person name="Garcia-Fernandez J."/>
            <person name="Gibson-Brown J.J."/>
            <person name="Grigoriev I.V."/>
            <person name="Horton A.C."/>
            <person name="de Jong P.J."/>
            <person name="Jurka J."/>
            <person name="Kapitonov V.V."/>
            <person name="Kohara Y."/>
            <person name="Kuroki Y."/>
            <person name="Lindquist E."/>
            <person name="Lucas S."/>
            <person name="Osoegawa K."/>
            <person name="Pennacchio L.A."/>
            <person name="Salamov A.A."/>
            <person name="Satou Y."/>
            <person name="Sauka-Spengler T."/>
            <person name="Schmutz J."/>
            <person name="Shin-I T."/>
            <person name="Toyoda A."/>
            <person name="Bronner-Fraser M."/>
            <person name="Fujiyama A."/>
            <person name="Holland L.Z."/>
            <person name="Holland P.W.H."/>
            <person name="Satoh N."/>
            <person name="Rokhsar D.S."/>
        </authorList>
    </citation>
    <scope>NUCLEOTIDE SEQUENCE [LARGE SCALE GENOMIC DNA]</scope>
    <source>
        <strain evidence="3">S238N-H82</strain>
        <tissue evidence="3">Testes</tissue>
    </source>
</reference>
<feature type="domain" description="FAS1" evidence="2">
    <location>
        <begin position="30"/>
        <end position="165"/>
    </location>
</feature>
<dbReference type="RefSeq" id="XP_035669932.1">
    <property type="nucleotide sequence ID" value="XM_035814039.1"/>
</dbReference>
<dbReference type="eggNOG" id="KOG1437">
    <property type="taxonomic scope" value="Eukaryota"/>
</dbReference>
<dbReference type="GO" id="GO:0005615">
    <property type="term" value="C:extracellular space"/>
    <property type="evidence" value="ECO:0000318"/>
    <property type="project" value="GO_Central"/>
</dbReference>
<dbReference type="SMART" id="SM00554">
    <property type="entry name" value="FAS1"/>
    <property type="match status" value="2"/>
</dbReference>
<dbReference type="SUPFAM" id="SSF82153">
    <property type="entry name" value="FAS1 domain"/>
    <property type="match status" value="2"/>
</dbReference>
<dbReference type="STRING" id="7739.C3ZJM5"/>
<accession>C3ZJM5</accession>
<feature type="chain" id="PRO_5044729327" evidence="1">
    <location>
        <begin position="19"/>
        <end position="305"/>
    </location>
</feature>
<dbReference type="PANTHER" id="PTHR10900:SF124">
    <property type="entry name" value="FI05614P"/>
    <property type="match status" value="1"/>
</dbReference>
<dbReference type="InterPro" id="IPR000782">
    <property type="entry name" value="FAS1_domain"/>
</dbReference>
<dbReference type="KEGG" id="bfo:118411594"/>
<dbReference type="Gene3D" id="2.30.180.10">
    <property type="entry name" value="FAS1 domain"/>
    <property type="match status" value="2"/>
</dbReference>
<organism>
    <name type="scientific">Branchiostoma floridae</name>
    <name type="common">Florida lancelet</name>
    <name type="synonym">Amphioxus</name>
    <dbReference type="NCBI Taxonomy" id="7739"/>
    <lineage>
        <taxon>Eukaryota</taxon>
        <taxon>Metazoa</taxon>
        <taxon>Chordata</taxon>
        <taxon>Cephalochordata</taxon>
        <taxon>Leptocardii</taxon>
        <taxon>Amphioxiformes</taxon>
        <taxon>Branchiostomatidae</taxon>
        <taxon>Branchiostoma</taxon>
    </lineage>
</organism>
<dbReference type="InterPro" id="IPR036378">
    <property type="entry name" value="FAS1_dom_sf"/>
</dbReference>
<dbReference type="PANTHER" id="PTHR10900">
    <property type="entry name" value="PERIOSTIN-RELATED"/>
    <property type="match status" value="1"/>
</dbReference>
<evidence type="ECO:0000313" key="4">
    <source>
        <dbReference type="Proteomes" id="UP000001554"/>
    </source>
</evidence>
<keyword evidence="1" id="KW-0732">Signal</keyword>
<dbReference type="FunFam" id="2.30.180.10:FF:000032">
    <property type="entry name" value="Fasciclin domain-containing protein, putative"/>
    <property type="match status" value="1"/>
</dbReference>
<dbReference type="OrthoDB" id="286301at2759"/>
<sequence length="305" mass="33560">MKLLVVVVVAWMGLECSADMQVNKETTEGASKTVVDELTTLGLKSLAGFLDKAKLTDALKGKGPFTVFAPTEEAFKRLSKPVMDALNKGTDTAKDVLQYHVVSGHTIMSKDLKNDEIVGMLNMKNTTINVYQPMNTKIYTINGVDITKPDNKADNGVVHEISRVLYPFPNGTVGDLIKYSEAHKILSGLLDKAKLMATLQSTTQKFTLFAPTDAAFKLVNMTELNKLNETELTKVLLRHVLPDIYYQQAFYDNESITTASKETMVFIVGVGGVVVVVDMIEGYVNNPNHACTNGVVHAIDRVLWK</sequence>
<dbReference type="GO" id="GO:0007155">
    <property type="term" value="P:cell adhesion"/>
    <property type="evidence" value="ECO:0000318"/>
    <property type="project" value="GO_Central"/>
</dbReference>
<reference evidence="5 6" key="3">
    <citation type="submission" date="2025-04" db="UniProtKB">
        <authorList>
            <consortium name="RefSeq"/>
        </authorList>
    </citation>
    <scope>IDENTIFICATION</scope>
    <source>
        <strain evidence="5 6">S238N-H82</strain>
        <tissue evidence="5 6">Testes</tissue>
    </source>
</reference>
<dbReference type="InterPro" id="IPR050904">
    <property type="entry name" value="Adhesion/Biosynth-related"/>
</dbReference>
<dbReference type="EMBL" id="GG666632">
    <property type="protein sequence ID" value="EEN47367.1"/>
    <property type="molecule type" value="Genomic_DNA"/>
</dbReference>
<dbReference type="GO" id="GO:0031012">
    <property type="term" value="C:extracellular matrix"/>
    <property type="evidence" value="ECO:0000318"/>
    <property type="project" value="GO_Central"/>
</dbReference>
<dbReference type="RefSeq" id="XP_035669931.1">
    <property type="nucleotide sequence ID" value="XM_035814038.1"/>
</dbReference>
<reference evidence="4" key="2">
    <citation type="journal article" date="2020" name="Nat. Ecol. Evol.">
        <title>Deeply conserved synteny resolves early events in vertebrate evolution.</title>
        <authorList>
            <person name="Simakov O."/>
            <person name="Marletaz F."/>
            <person name="Yue J.X."/>
            <person name="O'Connell B."/>
            <person name="Jenkins J."/>
            <person name="Brandt A."/>
            <person name="Calef R."/>
            <person name="Tung C.H."/>
            <person name="Huang T.K."/>
            <person name="Schmutz J."/>
            <person name="Satoh N."/>
            <person name="Yu J.K."/>
            <person name="Putnam N.H."/>
            <person name="Green R.E."/>
            <person name="Rokhsar D.S."/>
        </authorList>
    </citation>
    <scope>NUCLEOTIDE SEQUENCE [LARGE SCALE GENOMIC DNA]</scope>
    <source>
        <strain evidence="4">S238N-H82</strain>
    </source>
</reference>
<dbReference type="GO" id="GO:0050839">
    <property type="term" value="F:cell adhesion molecule binding"/>
    <property type="evidence" value="ECO:0000318"/>
    <property type="project" value="GO_Central"/>
</dbReference>
<evidence type="ECO:0000313" key="3">
    <source>
        <dbReference type="EMBL" id="EEN47367.1"/>
    </source>
</evidence>
<evidence type="ECO:0000256" key="1">
    <source>
        <dbReference type="SAM" id="SignalP"/>
    </source>
</evidence>
<dbReference type="GeneID" id="118411594"/>
<evidence type="ECO:0000313" key="6">
    <source>
        <dbReference type="RefSeq" id="XP_035669932.1"/>
    </source>
</evidence>
<name>C3ZJM5_BRAFL</name>
<protein>
    <submittedName>
        <fullName evidence="5 6">Transforming growth factor-beta-induced protein ig-h3-like</fullName>
    </submittedName>
</protein>
<dbReference type="OMA" id="IPRSEMW"/>
<dbReference type="Pfam" id="PF02469">
    <property type="entry name" value="Fasciclin"/>
    <property type="match status" value="2"/>
</dbReference>